<reference evidence="6" key="1">
    <citation type="submission" date="2023-07" db="EMBL/GenBank/DDBJ databases">
        <title>Genomic Encyclopedia of Type Strains, Phase IV (KMG-IV): sequencing the most valuable type-strain genomes for metagenomic binning, comparative biology and taxonomic classification.</title>
        <authorList>
            <person name="Goeker M."/>
        </authorList>
    </citation>
    <scope>NUCLEOTIDE SEQUENCE</scope>
    <source>
        <strain evidence="6">DSM 21202</strain>
    </source>
</reference>
<dbReference type="PROSITE" id="PS00333">
    <property type="entry name" value="DNA_LIGASE_A2"/>
    <property type="match status" value="1"/>
</dbReference>
<dbReference type="SUPFAM" id="SSF56091">
    <property type="entry name" value="DNA ligase/mRNA capping enzyme, catalytic domain"/>
    <property type="match status" value="1"/>
</dbReference>
<accession>A0AAE3VTW1</accession>
<dbReference type="PANTHER" id="PTHR47810">
    <property type="entry name" value="DNA LIGASE"/>
    <property type="match status" value="1"/>
</dbReference>
<dbReference type="Gene3D" id="3.30.470.30">
    <property type="entry name" value="DNA ligase/mRNA capping enzyme"/>
    <property type="match status" value="1"/>
</dbReference>
<sequence length="285" mass="32257">MQFRPMLAETADLSKLVFPLIAQPKFDGIRCVVLPGLGPVTRTLKPIPNLEIRAALSHPDFLHHDGEIVTYTDGAPDELNTVQSKVMSAGGEWDFCFHTFDHVEHPGDPYRSRWRRVTAGRRAECELVVDAAELIQFEENLVSAGWEGVIVRRSDAPYKFGRSTLKEGALLKIKRFVDDEAEVIAFVERRHNTNEQTRDERGYAKRSTAKAGMVGTEMLGALVLRWKDGIEFELGTGFTQAQRLIIWANQRRYLGRKVTFKYQRTGPKGAPLLPVFKAFRSVEDI</sequence>
<proteinExistence type="predicted"/>
<dbReference type="EC" id="6.5.1.6" evidence="6"/>
<dbReference type="GO" id="GO:0006281">
    <property type="term" value="P:DNA repair"/>
    <property type="evidence" value="ECO:0007669"/>
    <property type="project" value="UniProtKB-KW"/>
</dbReference>
<evidence type="ECO:0000313" key="6">
    <source>
        <dbReference type="EMBL" id="MDQ0317755.1"/>
    </source>
</evidence>
<dbReference type="InterPro" id="IPR029319">
    <property type="entry name" value="DNA_ligase_OB"/>
</dbReference>
<keyword evidence="3" id="KW-0227">DNA damage</keyword>
<dbReference type="InterPro" id="IPR016059">
    <property type="entry name" value="DNA_ligase_ATP-dep_CS"/>
</dbReference>
<dbReference type="CDD" id="cd08041">
    <property type="entry name" value="OBF_kDNA_ligase_like"/>
    <property type="match status" value="1"/>
</dbReference>
<dbReference type="InterPro" id="IPR050326">
    <property type="entry name" value="NAD_dep_DNA_ligaseB"/>
</dbReference>
<protein>
    <submittedName>
        <fullName evidence="6">DNA ligase-1</fullName>
        <ecNumber evidence="6">6.5.1.1</ecNumber>
        <ecNumber evidence="6">6.5.1.6</ecNumber>
        <ecNumber evidence="6">6.5.1.7</ecNumber>
    </submittedName>
</protein>
<dbReference type="GO" id="GO:0003910">
    <property type="term" value="F:DNA ligase (ATP) activity"/>
    <property type="evidence" value="ECO:0007669"/>
    <property type="project" value="UniProtKB-EC"/>
</dbReference>
<evidence type="ECO:0000256" key="3">
    <source>
        <dbReference type="ARBA" id="ARBA00022763"/>
    </source>
</evidence>
<name>A0AAE3VTW1_9HYPH</name>
<dbReference type="Gene3D" id="3.30.1490.70">
    <property type="match status" value="1"/>
</dbReference>
<evidence type="ECO:0000256" key="2">
    <source>
        <dbReference type="ARBA" id="ARBA00022705"/>
    </source>
</evidence>
<dbReference type="EC" id="6.5.1.1" evidence="6"/>
<dbReference type="EC" id="6.5.1.7" evidence="6"/>
<dbReference type="AlphaFoldDB" id="A0AAE3VTW1"/>
<evidence type="ECO:0000256" key="4">
    <source>
        <dbReference type="ARBA" id="ARBA00023204"/>
    </source>
</evidence>
<dbReference type="Pfam" id="PF14743">
    <property type="entry name" value="DNA_ligase_OB_2"/>
    <property type="match status" value="1"/>
</dbReference>
<evidence type="ECO:0000259" key="5">
    <source>
        <dbReference type="Pfam" id="PF14743"/>
    </source>
</evidence>
<dbReference type="RefSeq" id="WP_306887681.1">
    <property type="nucleotide sequence ID" value="NZ_JAUSUL010000008.1"/>
</dbReference>
<gene>
    <name evidence="6" type="ORF">J2S73_004242</name>
</gene>
<evidence type="ECO:0000313" key="7">
    <source>
        <dbReference type="Proteomes" id="UP001229244"/>
    </source>
</evidence>
<comment type="caution">
    <text evidence="6">The sequence shown here is derived from an EMBL/GenBank/DDBJ whole genome shotgun (WGS) entry which is preliminary data.</text>
</comment>
<keyword evidence="4" id="KW-0234">DNA repair</keyword>
<dbReference type="Gene3D" id="2.40.50.140">
    <property type="entry name" value="Nucleic acid-binding proteins"/>
    <property type="match status" value="1"/>
</dbReference>
<keyword evidence="1 6" id="KW-0436">Ligase</keyword>
<dbReference type="SUPFAM" id="SSF50249">
    <property type="entry name" value="Nucleic acid-binding proteins"/>
    <property type="match status" value="1"/>
</dbReference>
<dbReference type="EMBL" id="JAUSUL010000008">
    <property type="protein sequence ID" value="MDQ0317755.1"/>
    <property type="molecule type" value="Genomic_DNA"/>
</dbReference>
<dbReference type="PANTHER" id="PTHR47810:SF1">
    <property type="entry name" value="DNA LIGASE B"/>
    <property type="match status" value="1"/>
</dbReference>
<dbReference type="GO" id="GO:0006260">
    <property type="term" value="P:DNA replication"/>
    <property type="evidence" value="ECO:0007669"/>
    <property type="project" value="UniProtKB-KW"/>
</dbReference>
<organism evidence="6 7">
    <name type="scientific">Amorphus orientalis</name>
    <dbReference type="NCBI Taxonomy" id="649198"/>
    <lineage>
        <taxon>Bacteria</taxon>
        <taxon>Pseudomonadati</taxon>
        <taxon>Pseudomonadota</taxon>
        <taxon>Alphaproteobacteria</taxon>
        <taxon>Hyphomicrobiales</taxon>
        <taxon>Amorphaceae</taxon>
        <taxon>Amorphus</taxon>
    </lineage>
</organism>
<keyword evidence="7" id="KW-1185">Reference proteome</keyword>
<evidence type="ECO:0000256" key="1">
    <source>
        <dbReference type="ARBA" id="ARBA00022598"/>
    </source>
</evidence>
<feature type="domain" description="DNA ligase OB-like" evidence="5">
    <location>
        <begin position="217"/>
        <end position="280"/>
    </location>
</feature>
<keyword evidence="2" id="KW-0235">DNA replication</keyword>
<dbReference type="InterPro" id="IPR012340">
    <property type="entry name" value="NA-bd_OB-fold"/>
</dbReference>
<dbReference type="Proteomes" id="UP001229244">
    <property type="component" value="Unassembled WGS sequence"/>
</dbReference>